<accession>A0A8T0NYJ2</accession>
<evidence type="ECO:0000256" key="2">
    <source>
        <dbReference type="ARBA" id="ARBA00022516"/>
    </source>
</evidence>
<evidence type="ECO:0000259" key="6">
    <source>
        <dbReference type="Pfam" id="PF03015"/>
    </source>
</evidence>
<dbReference type="GO" id="GO:0102965">
    <property type="term" value="F:alcohol-forming long-chain fatty acyl-CoA reductase activity"/>
    <property type="evidence" value="ECO:0007669"/>
    <property type="project" value="UniProtKB-EC"/>
</dbReference>
<dbReference type="Gene3D" id="3.40.50.720">
    <property type="entry name" value="NAD(P)-binding Rossmann-like Domain"/>
    <property type="match status" value="1"/>
</dbReference>
<proteinExistence type="inferred from homology"/>
<evidence type="ECO:0000313" key="8">
    <source>
        <dbReference type="EMBL" id="KAG2554490.1"/>
    </source>
</evidence>
<dbReference type="CDD" id="cd09071">
    <property type="entry name" value="FAR_C"/>
    <property type="match status" value="1"/>
</dbReference>
<dbReference type="InterPro" id="IPR013120">
    <property type="entry name" value="FAR_NAD-bd"/>
</dbReference>
<keyword evidence="9" id="KW-1185">Reference proteome</keyword>
<comment type="similarity">
    <text evidence="1 4">Belongs to the fatty acyl-CoA reductase family.</text>
</comment>
<comment type="catalytic activity">
    <reaction evidence="4">
        <text>a long-chain fatty acyl-CoA + 2 NADPH + 2 H(+) = a long-chain primary fatty alcohol + 2 NADP(+) + CoA</text>
        <dbReference type="Rhea" id="RHEA:52716"/>
        <dbReference type="ChEBI" id="CHEBI:15378"/>
        <dbReference type="ChEBI" id="CHEBI:57287"/>
        <dbReference type="ChEBI" id="CHEBI:57783"/>
        <dbReference type="ChEBI" id="CHEBI:58349"/>
        <dbReference type="ChEBI" id="CHEBI:77396"/>
        <dbReference type="ChEBI" id="CHEBI:83139"/>
        <dbReference type="EC" id="1.2.1.84"/>
    </reaction>
</comment>
<dbReference type="PANTHER" id="PTHR11011:SF45">
    <property type="entry name" value="FATTY ACYL-COA REDUCTASE CG8306-RELATED"/>
    <property type="match status" value="1"/>
</dbReference>
<reference evidence="8" key="1">
    <citation type="submission" date="2020-05" db="EMBL/GenBank/DDBJ databases">
        <title>WGS assembly of Panicum virgatum.</title>
        <authorList>
            <person name="Lovell J.T."/>
            <person name="Jenkins J."/>
            <person name="Shu S."/>
            <person name="Juenger T.E."/>
            <person name="Schmutz J."/>
        </authorList>
    </citation>
    <scope>NUCLEOTIDE SEQUENCE</scope>
    <source>
        <strain evidence="8">AP13</strain>
    </source>
</reference>
<dbReference type="OrthoDB" id="429813at2759"/>
<name>A0A8T0NYJ2_PANVG</name>
<dbReference type="Pfam" id="PF03015">
    <property type="entry name" value="Sterile"/>
    <property type="match status" value="1"/>
</dbReference>
<keyword evidence="3 4" id="KW-0443">Lipid metabolism</keyword>
<evidence type="ECO:0000256" key="3">
    <source>
        <dbReference type="ARBA" id="ARBA00023098"/>
    </source>
</evidence>
<evidence type="ECO:0000256" key="5">
    <source>
        <dbReference type="SAM" id="MobiDB-lite"/>
    </source>
</evidence>
<dbReference type="GO" id="GO:0010345">
    <property type="term" value="P:suberin biosynthetic process"/>
    <property type="evidence" value="ECO:0007669"/>
    <property type="project" value="TreeGrafter"/>
</dbReference>
<feature type="region of interest" description="Disordered" evidence="5">
    <location>
        <begin position="50"/>
        <end position="89"/>
    </location>
</feature>
<keyword evidence="2 4" id="KW-0444">Lipid biosynthesis</keyword>
<dbReference type="EMBL" id="CM029053">
    <property type="protein sequence ID" value="KAG2554490.1"/>
    <property type="molecule type" value="Genomic_DNA"/>
</dbReference>
<dbReference type="InterPro" id="IPR026055">
    <property type="entry name" value="FAR"/>
</dbReference>
<dbReference type="PANTHER" id="PTHR11011">
    <property type="entry name" value="MALE STERILITY PROTEIN 2-RELATED"/>
    <property type="match status" value="1"/>
</dbReference>
<dbReference type="SUPFAM" id="SSF51735">
    <property type="entry name" value="NAD(P)-binding Rossmann-fold domains"/>
    <property type="match status" value="1"/>
</dbReference>
<evidence type="ECO:0000259" key="7">
    <source>
        <dbReference type="Pfam" id="PF07993"/>
    </source>
</evidence>
<dbReference type="InterPro" id="IPR033640">
    <property type="entry name" value="FAR_C"/>
</dbReference>
<comment type="caution">
    <text evidence="8">The sequence shown here is derived from an EMBL/GenBank/DDBJ whole genome shotgun (WGS) entry which is preliminary data.</text>
</comment>
<dbReference type="GO" id="GO:0035336">
    <property type="term" value="P:long-chain fatty-acyl-CoA metabolic process"/>
    <property type="evidence" value="ECO:0007669"/>
    <property type="project" value="TreeGrafter"/>
</dbReference>
<dbReference type="InterPro" id="IPR036291">
    <property type="entry name" value="NAD(P)-bd_dom_sf"/>
</dbReference>
<dbReference type="Pfam" id="PF07993">
    <property type="entry name" value="NAD_binding_4"/>
    <property type="match status" value="1"/>
</dbReference>
<dbReference type="CDD" id="cd05236">
    <property type="entry name" value="FAR-N_SDR_e"/>
    <property type="match status" value="1"/>
</dbReference>
<gene>
    <name evidence="8" type="ORF">PVAP13_9KG605100</name>
</gene>
<evidence type="ECO:0000256" key="4">
    <source>
        <dbReference type="RuleBase" id="RU363097"/>
    </source>
</evidence>
<organism evidence="8 9">
    <name type="scientific">Panicum virgatum</name>
    <name type="common">Blackwell switchgrass</name>
    <dbReference type="NCBI Taxonomy" id="38727"/>
    <lineage>
        <taxon>Eukaryota</taxon>
        <taxon>Viridiplantae</taxon>
        <taxon>Streptophyta</taxon>
        <taxon>Embryophyta</taxon>
        <taxon>Tracheophyta</taxon>
        <taxon>Spermatophyta</taxon>
        <taxon>Magnoliopsida</taxon>
        <taxon>Liliopsida</taxon>
        <taxon>Poales</taxon>
        <taxon>Poaceae</taxon>
        <taxon>PACMAD clade</taxon>
        <taxon>Panicoideae</taxon>
        <taxon>Panicodae</taxon>
        <taxon>Paniceae</taxon>
        <taxon>Panicinae</taxon>
        <taxon>Panicum</taxon>
        <taxon>Panicum sect. Hiantes</taxon>
    </lineage>
</organism>
<comment type="function">
    <text evidence="4">Catalyzes the reduction of fatty acyl-CoA to fatty alcohols.</text>
</comment>
<keyword evidence="4" id="KW-0521">NADP</keyword>
<dbReference type="Proteomes" id="UP000823388">
    <property type="component" value="Chromosome 9K"/>
</dbReference>
<protein>
    <recommendedName>
        <fullName evidence="4">Fatty acyl-CoA reductase</fullName>
        <ecNumber evidence="4">1.2.1.84</ecNumber>
    </recommendedName>
</protein>
<keyword evidence="4" id="KW-0560">Oxidoreductase</keyword>
<evidence type="ECO:0000256" key="1">
    <source>
        <dbReference type="ARBA" id="ARBA00005928"/>
    </source>
</evidence>
<feature type="domain" description="Fatty acyl-CoA reductase C-terminal" evidence="6">
    <location>
        <begin position="515"/>
        <end position="585"/>
    </location>
</feature>
<dbReference type="EC" id="1.2.1.84" evidence="4"/>
<dbReference type="AlphaFoldDB" id="A0A8T0NYJ2"/>
<evidence type="ECO:0000313" key="9">
    <source>
        <dbReference type="Proteomes" id="UP000823388"/>
    </source>
</evidence>
<feature type="domain" description="Thioester reductase (TE)" evidence="7">
    <location>
        <begin position="108"/>
        <end position="414"/>
    </location>
</feature>
<sequence length="601" mass="65392">MGSSSCVNLSRAVLFAGGRRGHQHGRGGLLFPSPPSLLSRRHGNGGALACCSSSATGSSRPPPPSSSFPAVNGLGGDSGEAGSTTTSPEDHAGGIGVAEFLGVKNFLITGATGFLAKVLIEKILRTNPDVGKIYVLIKAKDSEAALRRLQNEVVDTELFRCLQEIHGKDYSSFIARKLIPVVGDVREANIGIAPELADEIAGQVDIIINSAANTTFDERYDVAMDINTVGPFRIMSFAQRFRRLKLFLQVSTAYVNGKRQGLVLEKPFRMGDTIAKELGSSEDKGSAVLDIEAEIKLAFGYSRRHSGDSASFAQEMKDLGLERAKLHGWQDTYVFTKAMGEMVINSMRGEVPVVTIRPSVIESTWRDPFPGWMEGNRMMDPVVLYYGKGQLSGFLADPEGVLDVVPADMVVNATLASMAKHGGGASPGMHVYHVSSSTVNPLVFGELSRFLFQHFTRCPYSDAAGRPIPVPPMRLFDSMEQFASYVETDALLRRRSSSAEQRRRLISQRARDLCAKSVEQTIHLGSIYQPYTFYGGRFDNGNTEALFAAMSAPEQARFHFDVRSVDWTDYITNVHIPGLRKHVMKGRGVGATNQLLASTSV</sequence>
<dbReference type="GO" id="GO:0080019">
    <property type="term" value="F:alcohol-forming very long-chain fatty acyl-CoA reductase activity"/>
    <property type="evidence" value="ECO:0007669"/>
    <property type="project" value="InterPro"/>
</dbReference>